<keyword evidence="1" id="KW-0812">Transmembrane</keyword>
<accession>A0ABW0Z226</accession>
<dbReference type="EMBL" id="JBHSPB010000006">
    <property type="protein sequence ID" value="MFC5721074.1"/>
    <property type="molecule type" value="Genomic_DNA"/>
</dbReference>
<dbReference type="Proteomes" id="UP001596083">
    <property type="component" value="Unassembled WGS sequence"/>
</dbReference>
<comment type="caution">
    <text evidence="3">The sequence shown here is derived from an EMBL/GenBank/DDBJ whole genome shotgun (WGS) entry which is preliminary data.</text>
</comment>
<dbReference type="Pfam" id="PF13808">
    <property type="entry name" value="DDE_Tnp_1_assoc"/>
    <property type="match status" value="1"/>
</dbReference>
<evidence type="ECO:0000313" key="3">
    <source>
        <dbReference type="EMBL" id="MFC5721074.1"/>
    </source>
</evidence>
<proteinExistence type="predicted"/>
<sequence>MSEEIPGLLERLDEVPDPRDLRGVRHDLVAALALIACAVLAGATSLLAVGEWISDAPPFVLKRLGVRPDSLFPKRSRPVETAVRRLLGRIDATRWSRQYKRRRVAGKTGRCGKRDLYAVTSLTAGQPTPAGLAGRMHG</sequence>
<protein>
    <submittedName>
        <fullName evidence="3">Transposase family protein</fullName>
    </submittedName>
</protein>
<feature type="transmembrane region" description="Helical" evidence="1">
    <location>
        <begin position="28"/>
        <end position="53"/>
    </location>
</feature>
<dbReference type="RefSeq" id="WP_390316288.1">
    <property type="nucleotide sequence ID" value="NZ_JBHSPB010000006.1"/>
</dbReference>
<name>A0ABW0Z226_9ACTN</name>
<evidence type="ECO:0000313" key="4">
    <source>
        <dbReference type="Proteomes" id="UP001596083"/>
    </source>
</evidence>
<evidence type="ECO:0000256" key="1">
    <source>
        <dbReference type="SAM" id="Phobius"/>
    </source>
</evidence>
<keyword evidence="1" id="KW-1133">Transmembrane helix</keyword>
<reference evidence="4" key="1">
    <citation type="journal article" date="2019" name="Int. J. Syst. Evol. Microbiol.">
        <title>The Global Catalogue of Microorganisms (GCM) 10K type strain sequencing project: providing services to taxonomists for standard genome sequencing and annotation.</title>
        <authorList>
            <consortium name="The Broad Institute Genomics Platform"/>
            <consortium name="The Broad Institute Genome Sequencing Center for Infectious Disease"/>
            <person name="Wu L."/>
            <person name="Ma J."/>
        </authorList>
    </citation>
    <scope>NUCLEOTIDE SEQUENCE [LARGE SCALE GENOMIC DNA]</scope>
    <source>
        <strain evidence="4">CGMCC 4.7304</strain>
    </source>
</reference>
<evidence type="ECO:0000259" key="2">
    <source>
        <dbReference type="Pfam" id="PF13808"/>
    </source>
</evidence>
<feature type="domain" description="H repeat-associated protein N-terminal" evidence="2">
    <location>
        <begin position="10"/>
        <end position="94"/>
    </location>
</feature>
<gene>
    <name evidence="3" type="ORF">ACFP1Z_12935</name>
</gene>
<organism evidence="3 4">
    <name type="scientific">Streptomyces gamaensis</name>
    <dbReference type="NCBI Taxonomy" id="1763542"/>
    <lineage>
        <taxon>Bacteria</taxon>
        <taxon>Bacillati</taxon>
        <taxon>Actinomycetota</taxon>
        <taxon>Actinomycetes</taxon>
        <taxon>Kitasatosporales</taxon>
        <taxon>Streptomycetaceae</taxon>
        <taxon>Streptomyces</taxon>
    </lineage>
</organism>
<keyword evidence="1" id="KW-0472">Membrane</keyword>
<keyword evidence="4" id="KW-1185">Reference proteome</keyword>
<dbReference type="InterPro" id="IPR032806">
    <property type="entry name" value="YbfD_N"/>
</dbReference>